<evidence type="ECO:0000313" key="1">
    <source>
        <dbReference type="EMBL" id="KZT55033.1"/>
    </source>
</evidence>
<organism evidence="1 2">
    <name type="scientific">Calocera cornea HHB12733</name>
    <dbReference type="NCBI Taxonomy" id="1353952"/>
    <lineage>
        <taxon>Eukaryota</taxon>
        <taxon>Fungi</taxon>
        <taxon>Dikarya</taxon>
        <taxon>Basidiomycota</taxon>
        <taxon>Agaricomycotina</taxon>
        <taxon>Dacrymycetes</taxon>
        <taxon>Dacrymycetales</taxon>
        <taxon>Dacrymycetaceae</taxon>
        <taxon>Calocera</taxon>
    </lineage>
</organism>
<name>A0A165EK51_9BASI</name>
<dbReference type="AlphaFoldDB" id="A0A165EK51"/>
<accession>A0A165EK51</accession>
<gene>
    <name evidence="1" type="ORF">CALCODRAFT_362556</name>
</gene>
<keyword evidence="2" id="KW-1185">Reference proteome</keyword>
<proteinExistence type="predicted"/>
<sequence length="169" mass="18117">MRSLQHHFISLHPERPCAVLPEATQRGSVARSPTDSSTSTLRLISVMGRIHQNVHLSRSAGNGCATVVVQLQAGERVTVAPRRAWPPNSSGGGFIQASPRAQPWRRAAIGWPTASAWHRRSAGAGSGEYITPLAPAPFPPSPPEPPFLQHSNTFPPSIPFSVLLSDTLP</sequence>
<evidence type="ECO:0000313" key="2">
    <source>
        <dbReference type="Proteomes" id="UP000076842"/>
    </source>
</evidence>
<dbReference type="InParanoid" id="A0A165EK51"/>
<reference evidence="1 2" key="1">
    <citation type="journal article" date="2016" name="Mol. Biol. Evol.">
        <title>Comparative Genomics of Early-Diverging Mushroom-Forming Fungi Provides Insights into the Origins of Lignocellulose Decay Capabilities.</title>
        <authorList>
            <person name="Nagy L.G."/>
            <person name="Riley R."/>
            <person name="Tritt A."/>
            <person name="Adam C."/>
            <person name="Daum C."/>
            <person name="Floudas D."/>
            <person name="Sun H."/>
            <person name="Yadav J.S."/>
            <person name="Pangilinan J."/>
            <person name="Larsson K.H."/>
            <person name="Matsuura K."/>
            <person name="Barry K."/>
            <person name="Labutti K."/>
            <person name="Kuo R."/>
            <person name="Ohm R.A."/>
            <person name="Bhattacharya S.S."/>
            <person name="Shirouzu T."/>
            <person name="Yoshinaga Y."/>
            <person name="Martin F.M."/>
            <person name="Grigoriev I.V."/>
            <person name="Hibbett D.S."/>
        </authorList>
    </citation>
    <scope>NUCLEOTIDE SEQUENCE [LARGE SCALE GENOMIC DNA]</scope>
    <source>
        <strain evidence="1 2">HHB12733</strain>
    </source>
</reference>
<dbReference type="EMBL" id="KV424002">
    <property type="protein sequence ID" value="KZT55033.1"/>
    <property type="molecule type" value="Genomic_DNA"/>
</dbReference>
<dbReference type="Proteomes" id="UP000076842">
    <property type="component" value="Unassembled WGS sequence"/>
</dbReference>
<protein>
    <submittedName>
        <fullName evidence="1">Uncharacterized protein</fullName>
    </submittedName>
</protein>